<dbReference type="InterPro" id="IPR015421">
    <property type="entry name" value="PyrdxlP-dep_Trfase_major"/>
</dbReference>
<keyword evidence="2" id="KW-0378">Hydrolase</keyword>
<dbReference type="PIRSF" id="PIRSF038800">
    <property type="entry name" value="KYNU"/>
    <property type="match status" value="1"/>
</dbReference>
<dbReference type="GO" id="GO:0030170">
    <property type="term" value="F:pyridoxal phosphate binding"/>
    <property type="evidence" value="ECO:0007669"/>
    <property type="project" value="InterPro"/>
</dbReference>
<dbReference type="GO" id="GO:0043420">
    <property type="term" value="P:anthranilate metabolic process"/>
    <property type="evidence" value="ECO:0007669"/>
    <property type="project" value="TreeGrafter"/>
</dbReference>
<accession>A0A381QPU0</accession>
<keyword evidence="3" id="KW-0663">Pyridoxal phosphate</keyword>
<protein>
    <submittedName>
        <fullName evidence="4">Uncharacterized protein</fullName>
    </submittedName>
</protein>
<dbReference type="GO" id="GO:0005737">
    <property type="term" value="C:cytoplasm"/>
    <property type="evidence" value="ECO:0007669"/>
    <property type="project" value="InterPro"/>
</dbReference>
<dbReference type="InterPro" id="IPR010111">
    <property type="entry name" value="Kynureninase"/>
</dbReference>
<dbReference type="EMBL" id="UINC01001443">
    <property type="protein sequence ID" value="SUZ80828.1"/>
    <property type="molecule type" value="Genomic_DNA"/>
</dbReference>
<dbReference type="Pfam" id="PF22580">
    <property type="entry name" value="KYNU_C"/>
    <property type="match status" value="1"/>
</dbReference>
<keyword evidence="1" id="KW-0662">Pyridine nucleotide biosynthesis</keyword>
<dbReference type="SUPFAM" id="SSF53383">
    <property type="entry name" value="PLP-dependent transferases"/>
    <property type="match status" value="1"/>
</dbReference>
<proteinExistence type="predicted"/>
<evidence type="ECO:0000256" key="2">
    <source>
        <dbReference type="ARBA" id="ARBA00022801"/>
    </source>
</evidence>
<dbReference type="PANTHER" id="PTHR14084">
    <property type="entry name" value="KYNURENINASE"/>
    <property type="match status" value="1"/>
</dbReference>
<dbReference type="GO" id="GO:0009435">
    <property type="term" value="P:NAD+ biosynthetic process"/>
    <property type="evidence" value="ECO:0007669"/>
    <property type="project" value="InterPro"/>
</dbReference>
<name>A0A381QPU0_9ZZZZ</name>
<dbReference type="AlphaFoldDB" id="A0A381QPU0"/>
<dbReference type="Gene3D" id="3.90.1150.10">
    <property type="entry name" value="Aspartate Aminotransferase, domain 1"/>
    <property type="match status" value="1"/>
</dbReference>
<dbReference type="GO" id="GO:0030429">
    <property type="term" value="F:kynureninase activity"/>
    <property type="evidence" value="ECO:0007669"/>
    <property type="project" value="InterPro"/>
</dbReference>
<dbReference type="Gene3D" id="3.40.640.10">
    <property type="entry name" value="Type I PLP-dependent aspartate aminotransferase-like (Major domain)"/>
    <property type="match status" value="1"/>
</dbReference>
<sequence>VRVPRSPCWHYGGVSGSDHPVGRAYEGSGSGAIFGLHRSVHEPPTAADTVAVVSPLSDGADPLPDAAVLDAADTLAGFREAFVHADDEPDLIYLDGNSLGRLPRAAATLAAEVVEAQWGRRLVRSWNEGWFELPTRIGDRLAGLVGAAPGEVTLADNTSVCLYKAAVSALAARPGRTRILTDDLNFPSDIQVLSAAARTAGPDHEVVVVPSDGVHGPLDGLLAELDSGAGGKVALVSLSHVAYTSGWCWDLATVTGAVHEAGALVLWDLCHSVGAVPIDLGAAEVDLAVGCTYKYVNGGPGSPAFLYVSADRPELVNPIAGWYGSDDPFAFVFDAGRASDVARFLTGTPPVLSTALVEPGVDLLLEAGMDRLRTKSVALSERFIALADEHLAPRGFEVRSPRDPIRRGSHVSLSHPEALAVGQALINEESVIPDFRPPDLLRFGFAPLYVRHADVDEAVARTVRVVDDGGIDRWRDAAPVVP</sequence>
<gene>
    <name evidence="4" type="ORF">METZ01_LOCUS33682</name>
</gene>
<dbReference type="InterPro" id="IPR015422">
    <property type="entry name" value="PyrdxlP-dep_Trfase_small"/>
</dbReference>
<dbReference type="InterPro" id="IPR015424">
    <property type="entry name" value="PyrdxlP-dep_Trfase"/>
</dbReference>
<feature type="non-terminal residue" evidence="4">
    <location>
        <position position="1"/>
    </location>
</feature>
<dbReference type="PANTHER" id="PTHR14084:SF0">
    <property type="entry name" value="KYNURENINASE"/>
    <property type="match status" value="1"/>
</dbReference>
<evidence type="ECO:0000313" key="4">
    <source>
        <dbReference type="EMBL" id="SUZ80828.1"/>
    </source>
</evidence>
<reference evidence="4" key="1">
    <citation type="submission" date="2018-05" db="EMBL/GenBank/DDBJ databases">
        <authorList>
            <person name="Lanie J.A."/>
            <person name="Ng W.-L."/>
            <person name="Kazmierczak K.M."/>
            <person name="Andrzejewski T.M."/>
            <person name="Davidsen T.M."/>
            <person name="Wayne K.J."/>
            <person name="Tettelin H."/>
            <person name="Glass J.I."/>
            <person name="Rusch D."/>
            <person name="Podicherti R."/>
            <person name="Tsui H.-C.T."/>
            <person name="Winkler M.E."/>
        </authorList>
    </citation>
    <scope>NUCLEOTIDE SEQUENCE</scope>
</reference>
<evidence type="ECO:0000256" key="3">
    <source>
        <dbReference type="ARBA" id="ARBA00022898"/>
    </source>
</evidence>
<organism evidence="4">
    <name type="scientific">marine metagenome</name>
    <dbReference type="NCBI Taxonomy" id="408172"/>
    <lineage>
        <taxon>unclassified sequences</taxon>
        <taxon>metagenomes</taxon>
        <taxon>ecological metagenomes</taxon>
    </lineage>
</organism>
<dbReference type="GO" id="GO:0019441">
    <property type="term" value="P:L-tryptophan catabolic process to kynurenine"/>
    <property type="evidence" value="ECO:0007669"/>
    <property type="project" value="TreeGrafter"/>
</dbReference>
<evidence type="ECO:0000256" key="1">
    <source>
        <dbReference type="ARBA" id="ARBA00022642"/>
    </source>
</evidence>